<dbReference type="NCBIfam" id="NF002003">
    <property type="entry name" value="PRK00802.1-3"/>
    <property type="match status" value="1"/>
</dbReference>
<dbReference type="HAMAP" id="MF_00527">
    <property type="entry name" value="3MGH"/>
    <property type="match status" value="1"/>
</dbReference>
<dbReference type="EC" id="3.2.2.-" evidence="5"/>
<accession>A0ABY7NLN6</accession>
<keyword evidence="4 5" id="KW-0234">DNA repair</keyword>
<proteinExistence type="inferred from homology"/>
<protein>
    <recommendedName>
        <fullName evidence="5">Putative 3-methyladenine DNA glycosylase</fullName>
        <ecNumber evidence="5">3.2.2.-</ecNumber>
    </recommendedName>
</protein>
<dbReference type="SUPFAM" id="SSF50486">
    <property type="entry name" value="FMT C-terminal domain-like"/>
    <property type="match status" value="1"/>
</dbReference>
<dbReference type="Pfam" id="PF02245">
    <property type="entry name" value="Pur_DNA_glyco"/>
    <property type="match status" value="1"/>
</dbReference>
<evidence type="ECO:0000256" key="5">
    <source>
        <dbReference type="HAMAP-Rule" id="MF_00527"/>
    </source>
</evidence>
<evidence type="ECO:0000313" key="7">
    <source>
        <dbReference type="Proteomes" id="UP001210865"/>
    </source>
</evidence>
<keyword evidence="3 5" id="KW-0378">Hydrolase</keyword>
<dbReference type="CDD" id="cd00540">
    <property type="entry name" value="AAG"/>
    <property type="match status" value="1"/>
</dbReference>
<dbReference type="InterPro" id="IPR003180">
    <property type="entry name" value="MPG"/>
</dbReference>
<dbReference type="NCBIfam" id="TIGR00567">
    <property type="entry name" value="3mg"/>
    <property type="match status" value="1"/>
</dbReference>
<dbReference type="GO" id="GO:0016798">
    <property type="term" value="F:hydrolase activity, acting on glycosyl bonds"/>
    <property type="evidence" value="ECO:0007669"/>
    <property type="project" value="UniProtKB-KW"/>
</dbReference>
<dbReference type="RefSeq" id="WP_270076187.1">
    <property type="nucleotide sequence ID" value="NZ_CP115174.1"/>
</dbReference>
<reference evidence="6 7" key="1">
    <citation type="submission" date="2022-12" db="EMBL/GenBank/DDBJ databases">
        <title>Sphingomonas abieness sp. nov., an endophytic bacterium isolated from Abies koreana.</title>
        <authorList>
            <person name="Jiang L."/>
            <person name="Lee J."/>
        </authorList>
    </citation>
    <scope>NUCLEOTIDE SEQUENCE [LARGE SCALE GENOMIC DNA]</scope>
    <source>
        <strain evidence="7">PAMB 00755</strain>
    </source>
</reference>
<dbReference type="InterPro" id="IPR036995">
    <property type="entry name" value="MPG_sf"/>
</dbReference>
<keyword evidence="2 5" id="KW-0227">DNA damage</keyword>
<dbReference type="EMBL" id="CP115174">
    <property type="protein sequence ID" value="WBO21538.1"/>
    <property type="molecule type" value="Genomic_DNA"/>
</dbReference>
<dbReference type="InterPro" id="IPR011034">
    <property type="entry name" value="Formyl_transferase-like_C_sf"/>
</dbReference>
<dbReference type="Proteomes" id="UP001210865">
    <property type="component" value="Chromosome"/>
</dbReference>
<keyword evidence="6" id="KW-0326">Glycosidase</keyword>
<evidence type="ECO:0000256" key="1">
    <source>
        <dbReference type="ARBA" id="ARBA00009232"/>
    </source>
</evidence>
<dbReference type="PANTHER" id="PTHR10429">
    <property type="entry name" value="DNA-3-METHYLADENINE GLYCOSYLASE"/>
    <property type="match status" value="1"/>
</dbReference>
<keyword evidence="7" id="KW-1185">Reference proteome</keyword>
<name>A0ABY7NLN6_9SPHN</name>
<evidence type="ECO:0000256" key="4">
    <source>
        <dbReference type="ARBA" id="ARBA00023204"/>
    </source>
</evidence>
<evidence type="ECO:0000256" key="2">
    <source>
        <dbReference type="ARBA" id="ARBA00022763"/>
    </source>
</evidence>
<comment type="similarity">
    <text evidence="1 5">Belongs to the DNA glycosylase MPG family.</text>
</comment>
<sequence>MSSALVPAFFARDVAAVARELIGASLLVDGIGGIIVETEAYDQLDPASHSFRRPTSRNAAMFGPPGRAYIYRSYGLHWCLNFVCGAEGTGSAVLIRALEPCVGLEIMAARRGIEDVRRLCAGPGRLTQALGIDMSLNGAALDAPPFRLDQSNEIVRSIVGRRIGIKLAIETPWRFGLAGSPFLSRAFPDENGGRSFGAATS</sequence>
<organism evidence="6 7">
    <name type="scientific">Sphingomonas abietis</name>
    <dbReference type="NCBI Taxonomy" id="3012344"/>
    <lineage>
        <taxon>Bacteria</taxon>
        <taxon>Pseudomonadati</taxon>
        <taxon>Pseudomonadota</taxon>
        <taxon>Alphaproteobacteria</taxon>
        <taxon>Sphingomonadales</taxon>
        <taxon>Sphingomonadaceae</taxon>
        <taxon>Sphingomonas</taxon>
    </lineage>
</organism>
<evidence type="ECO:0000256" key="3">
    <source>
        <dbReference type="ARBA" id="ARBA00022801"/>
    </source>
</evidence>
<dbReference type="Gene3D" id="3.10.300.10">
    <property type="entry name" value="Methylpurine-DNA glycosylase (MPG)"/>
    <property type="match status" value="1"/>
</dbReference>
<gene>
    <name evidence="6" type="ORF">PBT88_15320</name>
</gene>
<dbReference type="PANTHER" id="PTHR10429:SF0">
    <property type="entry name" value="DNA-3-METHYLADENINE GLYCOSYLASE"/>
    <property type="match status" value="1"/>
</dbReference>
<evidence type="ECO:0000313" key="6">
    <source>
        <dbReference type="EMBL" id="WBO21538.1"/>
    </source>
</evidence>